<sequence>MQDDFRPGATLTPTGARFAVYAPAADQLWLCIDDPAGEQRLAMDRSTVHQGWWEHAVDGAGDGTRYAYRAEGTYAPDQGLWFDPSKLLVDPWAVEISAPYAYDPTLGEFGVDSAGRTPWTVLRAPLPDLETDPIFQHGGLIYEVNVRGFTAQHPDIPEDLRGTIAALAHPAIIAHMKSLHIDAIELMPVTAWIDERHLSPLGLRNFWGYNPVTFMALDPRLCPGGVAELRETVAALRAAGIGVLLDLVFNHTGESDTGGPTVSFCGLANQEYYRHIDGVMVNDSGCGNTIACDHPVMRDMILDSLRHFLRQTGVDGFRFDLGPILGRTAAGYDPQAETLRAMIDDPVIGKSVLIAEPWDIGPGGYQVGNFPAPFLEWSDRYRDDLRAFWQGQPHRMGVLATRLAGSSDTYPDDETRVVNFIAAHDGYTLWDTTAYVHKHNEANGEHNRDGHNDNISWNNGVEGATDDPAITAARRRDVAAMIGTLLASRGSVMLTAGDEFGRTQQGNNNAYCQDSEIGWVDWGNVDAELLSIVQSYAQARAHTPELRQVSLLTGQGDVEWLRPDGTAKQPDDWHHAQALRKAMRDVIIDINGADGPTTFTAPEGNWRSLRGWNGAMPARSVDYWLKDET</sequence>
<dbReference type="InterPro" id="IPR011837">
    <property type="entry name" value="Glycogen_debranch_GlgX"/>
</dbReference>
<accession>A0A2C9CS64</accession>
<dbReference type="InterPro" id="IPR044505">
    <property type="entry name" value="GlgX_Isoamylase_N_E_set"/>
</dbReference>
<dbReference type="EMBL" id="OCTN01000003">
    <property type="protein sequence ID" value="SOH94005.1"/>
    <property type="molecule type" value="Genomic_DNA"/>
</dbReference>
<dbReference type="GO" id="GO:0005980">
    <property type="term" value="P:glycogen catabolic process"/>
    <property type="evidence" value="ECO:0007669"/>
    <property type="project" value="InterPro"/>
</dbReference>
<dbReference type="Gene3D" id="2.60.40.10">
    <property type="entry name" value="Immunoglobulins"/>
    <property type="match status" value="1"/>
</dbReference>
<proteinExistence type="inferred from homology"/>
<comment type="similarity">
    <text evidence="1">Belongs to the glycosyl hydrolase 13 family.</text>
</comment>
<dbReference type="GO" id="GO:0004135">
    <property type="term" value="F:amylo-alpha-1,6-glucosidase activity"/>
    <property type="evidence" value="ECO:0007669"/>
    <property type="project" value="InterPro"/>
</dbReference>
<protein>
    <submittedName>
        <fullName evidence="5">Glycogen operon protein</fullName>
    </submittedName>
</protein>
<dbReference type="OrthoDB" id="3236218at2"/>
<evidence type="ECO:0000313" key="5">
    <source>
        <dbReference type="EMBL" id="SOH94005.1"/>
    </source>
</evidence>
<dbReference type="InterPro" id="IPR017853">
    <property type="entry name" value="GH"/>
</dbReference>
<dbReference type="Pfam" id="PF02922">
    <property type="entry name" value="CBM_48"/>
    <property type="match status" value="1"/>
</dbReference>
<organism evidence="5 6">
    <name type="scientific">Pontivivens marinum</name>
    <dbReference type="NCBI Taxonomy" id="1690039"/>
    <lineage>
        <taxon>Bacteria</taxon>
        <taxon>Pseudomonadati</taxon>
        <taxon>Pseudomonadota</taxon>
        <taxon>Alphaproteobacteria</taxon>
        <taxon>Rhodobacterales</taxon>
        <taxon>Paracoccaceae</taxon>
        <taxon>Pontivivens</taxon>
    </lineage>
</organism>
<dbReference type="NCBIfam" id="TIGR02100">
    <property type="entry name" value="glgX_debranch"/>
    <property type="match status" value="1"/>
</dbReference>
<evidence type="ECO:0000256" key="2">
    <source>
        <dbReference type="ARBA" id="ARBA00022801"/>
    </source>
</evidence>
<evidence type="ECO:0000256" key="1">
    <source>
        <dbReference type="ARBA" id="ARBA00008061"/>
    </source>
</evidence>
<keyword evidence="6" id="KW-1185">Reference proteome</keyword>
<gene>
    <name evidence="5" type="ORF">SAMN06273572_10330</name>
</gene>
<dbReference type="PANTHER" id="PTHR43002">
    <property type="entry name" value="GLYCOGEN DEBRANCHING ENZYME"/>
    <property type="match status" value="1"/>
</dbReference>
<dbReference type="AlphaFoldDB" id="A0A2C9CS64"/>
<dbReference type="SMART" id="SM00642">
    <property type="entry name" value="Aamy"/>
    <property type="match status" value="1"/>
</dbReference>
<dbReference type="RefSeq" id="WP_097929575.1">
    <property type="nucleotide sequence ID" value="NZ_OCTN01000003.1"/>
</dbReference>
<dbReference type="CDD" id="cd02856">
    <property type="entry name" value="E_set_GDE_Isoamylase_N"/>
    <property type="match status" value="1"/>
</dbReference>
<dbReference type="SUPFAM" id="SSF51445">
    <property type="entry name" value="(Trans)glycosidases"/>
    <property type="match status" value="1"/>
</dbReference>
<keyword evidence="2" id="KW-0378">Hydrolase</keyword>
<dbReference type="CDD" id="cd11326">
    <property type="entry name" value="AmyAc_Glg_debranch"/>
    <property type="match status" value="1"/>
</dbReference>
<dbReference type="Gene3D" id="3.20.20.80">
    <property type="entry name" value="Glycosidases"/>
    <property type="match status" value="1"/>
</dbReference>
<keyword evidence="3" id="KW-0326">Glycosidase</keyword>
<dbReference type="Proteomes" id="UP000220034">
    <property type="component" value="Unassembled WGS sequence"/>
</dbReference>
<evidence type="ECO:0000256" key="3">
    <source>
        <dbReference type="ARBA" id="ARBA00023295"/>
    </source>
</evidence>
<dbReference type="InterPro" id="IPR014756">
    <property type="entry name" value="Ig_E-set"/>
</dbReference>
<evidence type="ECO:0000259" key="4">
    <source>
        <dbReference type="SMART" id="SM00642"/>
    </source>
</evidence>
<dbReference type="InterPro" id="IPR004193">
    <property type="entry name" value="Glyco_hydro_13_N"/>
</dbReference>
<reference evidence="6" key="1">
    <citation type="submission" date="2017-09" db="EMBL/GenBank/DDBJ databases">
        <authorList>
            <person name="Varghese N."/>
            <person name="Submissions S."/>
        </authorList>
    </citation>
    <scope>NUCLEOTIDE SEQUENCE [LARGE SCALE GENOMIC DNA]</scope>
    <source>
        <strain evidence="6">C7</strain>
    </source>
</reference>
<evidence type="ECO:0000313" key="6">
    <source>
        <dbReference type="Proteomes" id="UP000220034"/>
    </source>
</evidence>
<feature type="domain" description="Glycosyl hydrolase family 13 catalytic" evidence="4">
    <location>
        <begin position="143"/>
        <end position="540"/>
    </location>
</feature>
<dbReference type="InterPro" id="IPR013783">
    <property type="entry name" value="Ig-like_fold"/>
</dbReference>
<dbReference type="SUPFAM" id="SSF81296">
    <property type="entry name" value="E set domains"/>
    <property type="match status" value="1"/>
</dbReference>
<name>A0A2C9CS64_9RHOB</name>
<dbReference type="InterPro" id="IPR006047">
    <property type="entry name" value="GH13_cat_dom"/>
</dbReference>